<reference evidence="7 8" key="1">
    <citation type="journal article" date="2015" name="Nature">
        <title>rRNA introns, odd ribosomes, and small enigmatic genomes across a large radiation of phyla.</title>
        <authorList>
            <person name="Brown C.T."/>
            <person name="Hug L.A."/>
            <person name="Thomas B.C."/>
            <person name="Sharon I."/>
            <person name="Castelle C.J."/>
            <person name="Singh A."/>
            <person name="Wilkins M.J."/>
            <person name="Williams K.H."/>
            <person name="Banfield J.F."/>
        </authorList>
    </citation>
    <scope>NUCLEOTIDE SEQUENCE [LARGE SCALE GENOMIC DNA]</scope>
</reference>
<feature type="transmembrane region" description="Helical" evidence="5">
    <location>
        <begin position="372"/>
        <end position="388"/>
    </location>
</feature>
<feature type="transmembrane region" description="Helical" evidence="5">
    <location>
        <begin position="236"/>
        <end position="255"/>
    </location>
</feature>
<sequence>MARRTKKLIPSLLFLYLVLFPFGQLLRLSTNLFGYVVRIHPTDLVVLAMAAVFLTGQFIKPRLWRHLRNFLYALGFSLVFSLTIFNLGEILIGILYFARVVGYCFFFLAVWNLIKREEERRTLFYSLIGVTLAISVFGLFQYFVYPDVRALYTWGWDDHLLRLVGTFLDPSFTGIFLVFGFLASLAAYLKTKKKYLLLVLGVFLVSIALTYSRAGYLALFSGAAALLLIKKNLNKILAILAIFLFLLALIPRVGSEGVRLLRTRSIFERIESYSDGLALTAKSPVFGIGYNNLCIAKGKFLGKFVEYDSHSCSGVESGALLILATSGLAGILIFGYLGIQIFRKTERNLYGVTFLSSSFALLVHSLFVNSLLYPWVMGYLGILLALSLKEKSSP</sequence>
<dbReference type="Proteomes" id="UP000034501">
    <property type="component" value="Unassembled WGS sequence"/>
</dbReference>
<evidence type="ECO:0000256" key="1">
    <source>
        <dbReference type="ARBA" id="ARBA00004141"/>
    </source>
</evidence>
<name>A0A0G1S178_9BACT</name>
<dbReference type="EMBL" id="LCNW01000040">
    <property type="protein sequence ID" value="KKU63091.1"/>
    <property type="molecule type" value="Genomic_DNA"/>
</dbReference>
<evidence type="ECO:0000313" key="8">
    <source>
        <dbReference type="Proteomes" id="UP000034501"/>
    </source>
</evidence>
<dbReference type="PANTHER" id="PTHR37422">
    <property type="entry name" value="TEICHURONIC ACID BIOSYNTHESIS PROTEIN TUAE"/>
    <property type="match status" value="1"/>
</dbReference>
<dbReference type="InterPro" id="IPR007016">
    <property type="entry name" value="O-antigen_ligase-rel_domated"/>
</dbReference>
<feature type="transmembrane region" description="Helical" evidence="5">
    <location>
        <begin position="37"/>
        <end position="58"/>
    </location>
</feature>
<evidence type="ECO:0000259" key="6">
    <source>
        <dbReference type="Pfam" id="PF04932"/>
    </source>
</evidence>
<evidence type="ECO:0000313" key="7">
    <source>
        <dbReference type="EMBL" id="KKU63091.1"/>
    </source>
</evidence>
<comment type="caution">
    <text evidence="7">The sequence shown here is derived from an EMBL/GenBank/DDBJ whole genome shotgun (WGS) entry which is preliminary data.</text>
</comment>
<feature type="transmembrane region" description="Helical" evidence="5">
    <location>
        <begin position="94"/>
        <end position="114"/>
    </location>
</feature>
<evidence type="ECO:0000256" key="4">
    <source>
        <dbReference type="ARBA" id="ARBA00023136"/>
    </source>
</evidence>
<comment type="subcellular location">
    <subcellularLocation>
        <location evidence="1">Membrane</location>
        <topology evidence="1">Multi-pass membrane protein</topology>
    </subcellularLocation>
</comment>
<feature type="domain" description="O-antigen ligase-related" evidence="6">
    <location>
        <begin position="200"/>
        <end position="334"/>
    </location>
</feature>
<evidence type="ECO:0000256" key="3">
    <source>
        <dbReference type="ARBA" id="ARBA00022989"/>
    </source>
</evidence>
<gene>
    <name evidence="7" type="ORF">UX88_C0040G0007</name>
</gene>
<feature type="transmembrane region" description="Helical" evidence="5">
    <location>
        <begin position="318"/>
        <end position="337"/>
    </location>
</feature>
<feature type="transmembrane region" description="Helical" evidence="5">
    <location>
        <begin position="70"/>
        <end position="88"/>
    </location>
</feature>
<dbReference type="InterPro" id="IPR051533">
    <property type="entry name" value="WaaL-like"/>
</dbReference>
<accession>A0A0G1S178</accession>
<protein>
    <recommendedName>
        <fullName evidence="6">O-antigen ligase-related domain-containing protein</fullName>
    </recommendedName>
</protein>
<feature type="transmembrane region" description="Helical" evidence="5">
    <location>
        <begin position="164"/>
        <end position="188"/>
    </location>
</feature>
<feature type="transmembrane region" description="Helical" evidence="5">
    <location>
        <begin position="123"/>
        <end position="144"/>
    </location>
</feature>
<feature type="transmembrane region" description="Helical" evidence="5">
    <location>
        <begin position="195"/>
        <end position="216"/>
    </location>
</feature>
<dbReference type="AlphaFoldDB" id="A0A0G1S178"/>
<proteinExistence type="predicted"/>
<evidence type="ECO:0000256" key="5">
    <source>
        <dbReference type="SAM" id="Phobius"/>
    </source>
</evidence>
<dbReference type="PANTHER" id="PTHR37422:SF13">
    <property type="entry name" value="LIPOPOLYSACCHARIDE BIOSYNTHESIS PROTEIN PA4999-RELATED"/>
    <property type="match status" value="1"/>
</dbReference>
<dbReference type="GO" id="GO:0016020">
    <property type="term" value="C:membrane"/>
    <property type="evidence" value="ECO:0007669"/>
    <property type="project" value="UniProtKB-SubCell"/>
</dbReference>
<keyword evidence="4 5" id="KW-0472">Membrane</keyword>
<evidence type="ECO:0000256" key="2">
    <source>
        <dbReference type="ARBA" id="ARBA00022692"/>
    </source>
</evidence>
<dbReference type="Pfam" id="PF04932">
    <property type="entry name" value="Wzy_C"/>
    <property type="match status" value="1"/>
</dbReference>
<keyword evidence="3 5" id="KW-1133">Transmembrane helix</keyword>
<keyword evidence="2 5" id="KW-0812">Transmembrane</keyword>
<organism evidence="7 8">
    <name type="scientific">Candidatus Woesebacteria bacterium GW2011_GWC2_47_16</name>
    <dbReference type="NCBI Taxonomy" id="1618590"/>
    <lineage>
        <taxon>Bacteria</taxon>
        <taxon>Candidatus Woeseibacteriota</taxon>
    </lineage>
</organism>